<dbReference type="GO" id="GO:0005737">
    <property type="term" value="C:cytoplasm"/>
    <property type="evidence" value="ECO:0007669"/>
    <property type="project" value="TreeGrafter"/>
</dbReference>
<evidence type="ECO:0008006" key="2">
    <source>
        <dbReference type="Google" id="ProtNLM"/>
    </source>
</evidence>
<feature type="non-terminal residue" evidence="1">
    <location>
        <position position="1"/>
    </location>
</feature>
<reference evidence="1" key="1">
    <citation type="journal article" date="2014" name="Front. Microbiol.">
        <title>High frequency of phylogenetically diverse reductive dehalogenase-homologous genes in deep subseafloor sedimentary metagenomes.</title>
        <authorList>
            <person name="Kawai M."/>
            <person name="Futagami T."/>
            <person name="Toyoda A."/>
            <person name="Takaki Y."/>
            <person name="Nishi S."/>
            <person name="Hori S."/>
            <person name="Arai W."/>
            <person name="Tsubouchi T."/>
            <person name="Morono Y."/>
            <person name="Uchiyama I."/>
            <person name="Ito T."/>
            <person name="Fujiyama A."/>
            <person name="Inagaki F."/>
            <person name="Takami H."/>
        </authorList>
    </citation>
    <scope>NUCLEOTIDE SEQUENCE</scope>
    <source>
        <strain evidence="1">Expedition CK06-06</strain>
    </source>
</reference>
<evidence type="ECO:0000313" key="1">
    <source>
        <dbReference type="EMBL" id="GAG00750.1"/>
    </source>
</evidence>
<dbReference type="InterPro" id="IPR029055">
    <property type="entry name" value="Ntn_hydrolases_N"/>
</dbReference>
<dbReference type="CDD" id="cd04513">
    <property type="entry name" value="Glycosylasparaginase"/>
    <property type="match status" value="1"/>
</dbReference>
<dbReference type="SUPFAM" id="SSF56235">
    <property type="entry name" value="N-terminal nucleophile aminohydrolases (Ntn hydrolases)"/>
    <property type="match status" value="1"/>
</dbReference>
<dbReference type="Gene3D" id="3.60.20.30">
    <property type="entry name" value="(Glycosyl)asparaginase"/>
    <property type="match status" value="1"/>
</dbReference>
<accession>X0U594</accession>
<dbReference type="InterPro" id="IPR000246">
    <property type="entry name" value="Peptidase_T2"/>
</dbReference>
<protein>
    <recommendedName>
        <fullName evidence="2">Asparaginase</fullName>
    </recommendedName>
</protein>
<proteinExistence type="predicted"/>
<dbReference type="GO" id="GO:0003948">
    <property type="term" value="F:N4-(beta-N-acetylglucosaminyl)-L-asparaginase activity"/>
    <property type="evidence" value="ECO:0007669"/>
    <property type="project" value="TreeGrafter"/>
</dbReference>
<dbReference type="Pfam" id="PF01112">
    <property type="entry name" value="Asparaginase_2"/>
    <property type="match status" value="1"/>
</dbReference>
<dbReference type="EMBL" id="BARS01025104">
    <property type="protein sequence ID" value="GAG00750.1"/>
    <property type="molecule type" value="Genomic_DNA"/>
</dbReference>
<gene>
    <name evidence="1" type="ORF">S01H1_39729</name>
</gene>
<comment type="caution">
    <text evidence="1">The sequence shown here is derived from an EMBL/GenBank/DDBJ whole genome shotgun (WGS) entry which is preliminary data.</text>
</comment>
<sequence>PNEEGVVELDSSVMHGPTHNGGAVASLRNIKNPSKVAKLVMERTDHALLVGKGALRFAKAHGFKEENLLTDRAREIWLGRKEMLSDRDFWLAPKPEKLGKELESYLSSYGTINCCAIDASGNLAGVTTTSGHFFKIPGRVGDSPIIGAGLYVDNDVGAAGSTGRGEANILNCGSFQVVNFMSRGFSPEEACLKSLEQIAEKSKLLPQLLNKKGLPRFGLNFYAINKKGEYGGASMWSGRNFAVHDGKENKLRPIAYLYKRES</sequence>
<name>X0U594_9ZZZZ</name>
<dbReference type="PANTHER" id="PTHR10188:SF6">
    <property type="entry name" value="N(4)-(BETA-N-ACETYLGLUCOSAMINYL)-L-ASPARAGINASE"/>
    <property type="match status" value="1"/>
</dbReference>
<organism evidence="1">
    <name type="scientific">marine sediment metagenome</name>
    <dbReference type="NCBI Taxonomy" id="412755"/>
    <lineage>
        <taxon>unclassified sequences</taxon>
        <taxon>metagenomes</taxon>
        <taxon>ecological metagenomes</taxon>
    </lineage>
</organism>
<dbReference type="PANTHER" id="PTHR10188">
    <property type="entry name" value="L-ASPARAGINASE"/>
    <property type="match status" value="1"/>
</dbReference>
<dbReference type="AlphaFoldDB" id="X0U594"/>